<organism evidence="2">
    <name type="scientific">marine sediment metagenome</name>
    <dbReference type="NCBI Taxonomy" id="412755"/>
    <lineage>
        <taxon>unclassified sequences</taxon>
        <taxon>metagenomes</taxon>
        <taxon>ecological metagenomes</taxon>
    </lineage>
</organism>
<dbReference type="AlphaFoldDB" id="A0A0F9Y5Q9"/>
<keyword evidence="1" id="KW-0812">Transmembrane</keyword>
<name>A0A0F9Y5Q9_9ZZZZ</name>
<reference evidence="2" key="1">
    <citation type="journal article" date="2015" name="Nature">
        <title>Complex archaea that bridge the gap between prokaryotes and eukaryotes.</title>
        <authorList>
            <person name="Spang A."/>
            <person name="Saw J.H."/>
            <person name="Jorgensen S.L."/>
            <person name="Zaremba-Niedzwiedzka K."/>
            <person name="Martijn J."/>
            <person name="Lind A.E."/>
            <person name="van Eijk R."/>
            <person name="Schleper C."/>
            <person name="Guy L."/>
            <person name="Ettema T.J."/>
        </authorList>
    </citation>
    <scope>NUCLEOTIDE SEQUENCE</scope>
</reference>
<keyword evidence="1" id="KW-0472">Membrane</keyword>
<protein>
    <submittedName>
        <fullName evidence="2">Uncharacterized protein</fullName>
    </submittedName>
</protein>
<proteinExistence type="predicted"/>
<keyword evidence="1" id="KW-1133">Transmembrane helix</keyword>
<evidence type="ECO:0000313" key="2">
    <source>
        <dbReference type="EMBL" id="KKN99978.1"/>
    </source>
</evidence>
<evidence type="ECO:0000256" key="1">
    <source>
        <dbReference type="SAM" id="Phobius"/>
    </source>
</evidence>
<gene>
    <name evidence="2" type="ORF">LCGC14_0130900</name>
</gene>
<feature type="transmembrane region" description="Helical" evidence="1">
    <location>
        <begin position="20"/>
        <end position="37"/>
    </location>
</feature>
<comment type="caution">
    <text evidence="2">The sequence shown here is derived from an EMBL/GenBank/DDBJ whole genome shotgun (WGS) entry which is preliminary data.</text>
</comment>
<dbReference type="EMBL" id="LAZR01000043">
    <property type="protein sequence ID" value="KKN99978.1"/>
    <property type="molecule type" value="Genomic_DNA"/>
</dbReference>
<accession>A0A0F9Y5Q9</accession>
<sequence>MDHRNPITECHKPVSPTVSVLWLLLPMGYTGALSFSISSRHGLDKITNSWRVGLAGTQFLAARAERQVAFCGVVSTPR</sequence>